<gene>
    <name evidence="2" type="ordered locus">Clocl_0673</name>
</gene>
<evidence type="ECO:0000313" key="2">
    <source>
        <dbReference type="EMBL" id="AEV67380.1"/>
    </source>
</evidence>
<dbReference type="HOGENOM" id="CLU_2786481_0_0_9"/>
<dbReference type="EMBL" id="CP003065">
    <property type="protein sequence ID" value="AEV67380.1"/>
    <property type="molecule type" value="Genomic_DNA"/>
</dbReference>
<name>G8LUP0_ACECE</name>
<evidence type="ECO:0000313" key="3">
    <source>
        <dbReference type="Proteomes" id="UP000005435"/>
    </source>
</evidence>
<dbReference type="Proteomes" id="UP000005435">
    <property type="component" value="Chromosome"/>
</dbReference>
<evidence type="ECO:0000256" key="1">
    <source>
        <dbReference type="SAM" id="Phobius"/>
    </source>
</evidence>
<feature type="transmembrane region" description="Helical" evidence="1">
    <location>
        <begin position="37"/>
        <end position="59"/>
    </location>
</feature>
<reference evidence="3" key="1">
    <citation type="submission" date="2011-12" db="EMBL/GenBank/DDBJ databases">
        <title>Complete sequence of Clostridium clariflavum DSM 19732.</title>
        <authorList>
            <consortium name="US DOE Joint Genome Institute"/>
            <person name="Lucas S."/>
            <person name="Han J."/>
            <person name="Lapidus A."/>
            <person name="Cheng J.-F."/>
            <person name="Goodwin L."/>
            <person name="Pitluck S."/>
            <person name="Peters L."/>
            <person name="Teshima H."/>
            <person name="Detter J.C."/>
            <person name="Han C."/>
            <person name="Tapia R."/>
            <person name="Land M."/>
            <person name="Hauser L."/>
            <person name="Kyrpides N."/>
            <person name="Ivanova N."/>
            <person name="Pagani I."/>
            <person name="Kitzmiller T."/>
            <person name="Lynd L."/>
            <person name="Izquierdo J."/>
            <person name="Woyke T."/>
        </authorList>
    </citation>
    <scope>NUCLEOTIDE SEQUENCE [LARGE SCALE GENOMIC DNA]</scope>
    <source>
        <strain evidence="3">DSM 19732 / NBRC 101661 / EBR45</strain>
    </source>
</reference>
<keyword evidence="1" id="KW-1133">Transmembrane helix</keyword>
<reference evidence="2 3" key="2">
    <citation type="journal article" date="2012" name="Stand. Genomic Sci.">
        <title>Complete Genome Sequence of Clostridium clariflavum DSM 19732.</title>
        <authorList>
            <person name="Izquierdo J.A."/>
            <person name="Goodwin L."/>
            <person name="Davenport K.W."/>
            <person name="Teshima H."/>
            <person name="Bruce D."/>
            <person name="Detter C."/>
            <person name="Tapia R."/>
            <person name="Han S."/>
            <person name="Land M."/>
            <person name="Hauser L."/>
            <person name="Jeffries C.D."/>
            <person name="Han J."/>
            <person name="Pitluck S."/>
            <person name="Nolan M."/>
            <person name="Chen A."/>
            <person name="Huntemann M."/>
            <person name="Mavromatis K."/>
            <person name="Mikhailova N."/>
            <person name="Liolios K."/>
            <person name="Woyke T."/>
            <person name="Lynd L.R."/>
        </authorList>
    </citation>
    <scope>NUCLEOTIDE SEQUENCE [LARGE SCALE GENOMIC DNA]</scope>
    <source>
        <strain evidence="3">DSM 19732 / NBRC 101661 / EBR45</strain>
    </source>
</reference>
<dbReference type="KEGG" id="ccl:Clocl_0673"/>
<organism evidence="2 3">
    <name type="scientific">Acetivibrio clariflavus (strain DSM 19732 / NBRC 101661 / EBR45)</name>
    <name type="common">Clostridium clariflavum</name>
    <dbReference type="NCBI Taxonomy" id="720554"/>
    <lineage>
        <taxon>Bacteria</taxon>
        <taxon>Bacillati</taxon>
        <taxon>Bacillota</taxon>
        <taxon>Clostridia</taxon>
        <taxon>Eubacteriales</taxon>
        <taxon>Oscillospiraceae</taxon>
        <taxon>Acetivibrio</taxon>
    </lineage>
</organism>
<keyword evidence="1" id="KW-0812">Transmembrane</keyword>
<sequence precursor="true">MNILGKIYFTLFPIVSLLFGNIALIKAKKYKSIANEVFFIFSILLNIVLIGFLAMYICLEYDIINIKK</sequence>
<protein>
    <submittedName>
        <fullName evidence="2">Uncharacterized protein</fullName>
    </submittedName>
</protein>
<dbReference type="AlphaFoldDB" id="G8LUP0"/>
<keyword evidence="3" id="KW-1185">Reference proteome</keyword>
<feature type="transmembrane region" description="Helical" evidence="1">
    <location>
        <begin position="7"/>
        <end position="25"/>
    </location>
</feature>
<accession>G8LUP0</accession>
<proteinExistence type="predicted"/>
<keyword evidence="1" id="KW-0472">Membrane</keyword>